<dbReference type="SMART" id="SM00072">
    <property type="entry name" value="GuKc"/>
    <property type="match status" value="1"/>
</dbReference>
<dbReference type="InterPro" id="IPR014775">
    <property type="entry name" value="L27_C"/>
</dbReference>
<accession>A0A8J4SLW8</accession>
<dbReference type="AlphaFoldDB" id="A0A8J4SLW8"/>
<dbReference type="InterPro" id="IPR001478">
    <property type="entry name" value="PDZ"/>
</dbReference>
<feature type="domain" description="L27" evidence="8">
    <location>
        <begin position="25"/>
        <end position="78"/>
    </location>
</feature>
<dbReference type="PROSITE" id="PS50002">
    <property type="entry name" value="SH3"/>
    <property type="match status" value="1"/>
</dbReference>
<dbReference type="SMART" id="SM00228">
    <property type="entry name" value="PDZ"/>
    <property type="match status" value="1"/>
</dbReference>
<dbReference type="InterPro" id="IPR036028">
    <property type="entry name" value="SH3-like_dom_sf"/>
</dbReference>
<dbReference type="Gene3D" id="2.30.30.40">
    <property type="entry name" value="SH3 Domains"/>
    <property type="match status" value="1"/>
</dbReference>
<dbReference type="Gene3D" id="2.30.42.10">
    <property type="match status" value="1"/>
</dbReference>
<keyword evidence="10" id="KW-1185">Reference proteome</keyword>
<dbReference type="Proteomes" id="UP000748531">
    <property type="component" value="Unassembled WGS sequence"/>
</dbReference>
<evidence type="ECO:0000313" key="10">
    <source>
        <dbReference type="Proteomes" id="UP000748531"/>
    </source>
</evidence>
<name>A0A8J4SLW8_9TREM</name>
<sequence length="525" mass="58385">MGCKVLKTFEQIELLLSRPKHAPTSLNVKTVAIEAYDHLRCHHYIPEADALVNLLAKPHVKSLLLCHDVIAKKAYVPVISEIPYEVDEDSVNVKVVSLIKQHEPLGVTIKFSEHHGAVSIARVMHGGAADRSVAIDPGDEIQEINGVAVRGRDPMKVIRMLTTKSGDVKLKLTPSLTTTTTRTEKELNQVYVRTMFSYSPTSDPLIPCPEAGLSFLKGEILQLTNLDDPNWWQAVKVEFALNRSVPALLSNTGSQLGVRRAGLIPSKDLKEWRNQYRGVTDKELGDSVSYEEVERYFPERGFYRPIVLVVTTRNPQPSKMHGVDFMLVTEEEFNTFVEAESLIDQVSGSNEGEMTGLCLDAVLEIIQAGKVAVFEIDFRSLQQIRSATLKPFVIFIKPPSLEVLMETRQMQPSRLQSDRDLVHTTSCEHSPIKSVPTTPKFTGLNRSPRPLESTTPLRHTRGLGTSKNDDFTRLGSKVTASLDRIQIMDQPAVSFKLNVSKPGIVVNVSLELLASHTVKKLKIAS</sequence>
<keyword evidence="2 3" id="KW-0728">SH3 domain</keyword>
<dbReference type="Pfam" id="PF02828">
    <property type="entry name" value="L27"/>
    <property type="match status" value="1"/>
</dbReference>
<dbReference type="CDD" id="cd11862">
    <property type="entry name" value="SH3_MPP"/>
    <property type="match status" value="1"/>
</dbReference>
<dbReference type="SUPFAM" id="SSF50044">
    <property type="entry name" value="SH3-domain"/>
    <property type="match status" value="1"/>
</dbReference>
<dbReference type="InterPro" id="IPR004172">
    <property type="entry name" value="L27_dom"/>
</dbReference>
<evidence type="ECO:0000256" key="2">
    <source>
        <dbReference type="ARBA" id="ARBA00022443"/>
    </source>
</evidence>
<evidence type="ECO:0000256" key="3">
    <source>
        <dbReference type="PROSITE-ProRule" id="PRU00192"/>
    </source>
</evidence>
<feature type="domain" description="Guanylate kinase-like" evidence="6">
    <location>
        <begin position="311"/>
        <end position="456"/>
    </location>
</feature>
<evidence type="ECO:0000256" key="4">
    <source>
        <dbReference type="SAM" id="MobiDB-lite"/>
    </source>
</evidence>
<dbReference type="EMBL" id="LUCH01002428">
    <property type="protein sequence ID" value="KAF5401508.1"/>
    <property type="molecule type" value="Genomic_DNA"/>
</dbReference>
<dbReference type="Gene3D" id="1.10.287.650">
    <property type="entry name" value="L27 domain"/>
    <property type="match status" value="1"/>
</dbReference>
<dbReference type="OrthoDB" id="439127at2759"/>
<gene>
    <name evidence="9" type="ORF">PHET_04802</name>
</gene>
<reference evidence="9" key="1">
    <citation type="submission" date="2019-05" db="EMBL/GenBank/DDBJ databases">
        <title>Annotation for the trematode Paragonimus heterotremus.</title>
        <authorList>
            <person name="Choi Y.-J."/>
        </authorList>
    </citation>
    <scope>NUCLEOTIDE SEQUENCE</scope>
    <source>
        <strain evidence="9">LC</strain>
    </source>
</reference>
<dbReference type="InterPro" id="IPR036034">
    <property type="entry name" value="PDZ_sf"/>
</dbReference>
<dbReference type="InterPro" id="IPR001452">
    <property type="entry name" value="SH3_domain"/>
</dbReference>
<dbReference type="SMART" id="SM00326">
    <property type="entry name" value="SH3"/>
    <property type="match status" value="1"/>
</dbReference>
<dbReference type="InterPro" id="IPR008145">
    <property type="entry name" value="GK/Ca_channel_bsu"/>
</dbReference>
<dbReference type="Gene3D" id="3.40.50.300">
    <property type="entry name" value="P-loop containing nucleotide triphosphate hydrolases"/>
    <property type="match status" value="1"/>
</dbReference>
<evidence type="ECO:0000259" key="8">
    <source>
        <dbReference type="PROSITE" id="PS51022"/>
    </source>
</evidence>
<comment type="similarity">
    <text evidence="1">Belongs to the MAGUK family.</text>
</comment>
<organism evidence="9 10">
    <name type="scientific">Paragonimus heterotremus</name>
    <dbReference type="NCBI Taxonomy" id="100268"/>
    <lineage>
        <taxon>Eukaryota</taxon>
        <taxon>Metazoa</taxon>
        <taxon>Spiralia</taxon>
        <taxon>Lophotrochozoa</taxon>
        <taxon>Platyhelminthes</taxon>
        <taxon>Trematoda</taxon>
        <taxon>Digenea</taxon>
        <taxon>Plagiorchiida</taxon>
        <taxon>Troglotremata</taxon>
        <taxon>Troglotrematidae</taxon>
        <taxon>Paragonimus</taxon>
    </lineage>
</organism>
<evidence type="ECO:0000259" key="6">
    <source>
        <dbReference type="PROSITE" id="PS50052"/>
    </source>
</evidence>
<dbReference type="InterPro" id="IPR036892">
    <property type="entry name" value="L27_dom_sf"/>
</dbReference>
<dbReference type="Pfam" id="PF00625">
    <property type="entry name" value="Guanylate_kin"/>
    <property type="match status" value="1"/>
</dbReference>
<dbReference type="InterPro" id="IPR027417">
    <property type="entry name" value="P-loop_NTPase"/>
</dbReference>
<feature type="domain" description="PDZ" evidence="7">
    <location>
        <begin position="95"/>
        <end position="176"/>
    </location>
</feature>
<dbReference type="InterPro" id="IPR008144">
    <property type="entry name" value="Guanylate_kin-like_dom"/>
</dbReference>
<protein>
    <submittedName>
        <fullName evidence="9">MAGUK p55 subfamily member 7</fullName>
    </submittedName>
</protein>
<evidence type="ECO:0000313" key="9">
    <source>
        <dbReference type="EMBL" id="KAF5401508.1"/>
    </source>
</evidence>
<dbReference type="Pfam" id="PF00595">
    <property type="entry name" value="PDZ"/>
    <property type="match status" value="1"/>
</dbReference>
<feature type="domain" description="SH3" evidence="5">
    <location>
        <begin position="187"/>
        <end position="274"/>
    </location>
</feature>
<dbReference type="SUPFAM" id="SSF52540">
    <property type="entry name" value="P-loop containing nucleoside triphosphate hydrolases"/>
    <property type="match status" value="1"/>
</dbReference>
<evidence type="ECO:0000259" key="7">
    <source>
        <dbReference type="PROSITE" id="PS50106"/>
    </source>
</evidence>
<dbReference type="PROSITE" id="PS50052">
    <property type="entry name" value="GUANYLATE_KINASE_2"/>
    <property type="match status" value="1"/>
</dbReference>
<dbReference type="SUPFAM" id="SSF101288">
    <property type="entry name" value="L27 domain"/>
    <property type="match status" value="1"/>
</dbReference>
<dbReference type="PROSITE" id="PS50106">
    <property type="entry name" value="PDZ"/>
    <property type="match status" value="1"/>
</dbReference>
<dbReference type="PROSITE" id="PS51022">
    <property type="entry name" value="L27"/>
    <property type="match status" value="1"/>
</dbReference>
<dbReference type="InterPro" id="IPR050716">
    <property type="entry name" value="MAGUK"/>
</dbReference>
<comment type="caution">
    <text evidence="9">The sequence shown here is derived from an EMBL/GenBank/DDBJ whole genome shotgun (WGS) entry which is preliminary data.</text>
</comment>
<feature type="region of interest" description="Disordered" evidence="4">
    <location>
        <begin position="426"/>
        <end position="470"/>
    </location>
</feature>
<proteinExistence type="inferred from homology"/>
<dbReference type="SUPFAM" id="SSF50156">
    <property type="entry name" value="PDZ domain-like"/>
    <property type="match status" value="1"/>
</dbReference>
<evidence type="ECO:0000256" key="1">
    <source>
        <dbReference type="ARBA" id="ARBA00007014"/>
    </source>
</evidence>
<dbReference type="PANTHER" id="PTHR23122">
    <property type="entry name" value="MEMBRANE-ASSOCIATED GUANYLATE KINASE MAGUK"/>
    <property type="match status" value="1"/>
</dbReference>
<evidence type="ECO:0000259" key="5">
    <source>
        <dbReference type="PROSITE" id="PS50002"/>
    </source>
</evidence>